<dbReference type="RefSeq" id="WP_263748316.1">
    <property type="nucleotide sequence ID" value="NZ_JAOWRF010000353.1"/>
</dbReference>
<gene>
    <name evidence="6" type="ORF">OGM63_24675</name>
</gene>
<evidence type="ECO:0000313" key="6">
    <source>
        <dbReference type="EMBL" id="MCV3216659.1"/>
    </source>
</evidence>
<dbReference type="Pfam" id="PF00550">
    <property type="entry name" value="PP-binding"/>
    <property type="match status" value="1"/>
</dbReference>
<dbReference type="SUPFAM" id="SSF52777">
    <property type="entry name" value="CoA-dependent acyltransferases"/>
    <property type="match status" value="4"/>
</dbReference>
<keyword evidence="4" id="KW-0045">Antibiotic biosynthesis</keyword>
<evidence type="ECO:0000256" key="2">
    <source>
        <dbReference type="ARBA" id="ARBA00022450"/>
    </source>
</evidence>
<dbReference type="Gene3D" id="3.30.300.30">
    <property type="match status" value="1"/>
</dbReference>
<dbReference type="InterPro" id="IPR010060">
    <property type="entry name" value="NRPS_synth"/>
</dbReference>
<dbReference type="Gene3D" id="3.40.50.980">
    <property type="match status" value="2"/>
</dbReference>
<keyword evidence="3" id="KW-0597">Phosphoprotein</keyword>
<feature type="domain" description="Carrier" evidence="5">
    <location>
        <begin position="1043"/>
        <end position="1117"/>
    </location>
</feature>
<evidence type="ECO:0000256" key="4">
    <source>
        <dbReference type="ARBA" id="ARBA00023194"/>
    </source>
</evidence>
<sequence>MKLISEFLSELSNLDIRLWLDGVNGVPPQEARLRCNAPKEILTAELQAEIAVRKAEIIQFLNTSSTQETIKAVPRNQHLPLSFGQQGLWFIDQLAGGSTAYNQLFAIKLQGVVEVPILEQALTEIIRRHEILRTTFKTSNGQAFQAIAPKPNFTLAVETLQWQELQPFGVAQSQRPFNLAEGSLLRVTLAKLAPEEYVLLFVIHHAIADAWSSKIFIQELAAIYEAFAFGKPSPLPELPIQYADFADWQHHKLQQLLPEQLRYWEQKLSDTPPVLQLPSRPRLAVQSFRGDIITLELNQDLTTKLKQLSQQSGVTLFMTLLAAFNTLLYRYTNQDDICVGTTIANRHSRELESLIGYFLNTLVMRTDLSGNPTFRELLQRVQNVAWEAYNHQDLPFGQLVAKLQPTRDLSHTPLFQVMFVLENAPKQEVQLSGLTLSFLEIPLVTAKFDLSVSMRETEQGLLAKFEYNTDLFDADAITRMAGHFQTLLWGIVNNQEKSISELPLLTEAERYQLLVEWNNTQAEYPQTCLHQLFEAQVEQIPDAVAVVFGEEKLTYKELNTRVNQLAHYLQTLGVKPDVPVAICFERSLEMIVGLLGILKASGAYIPLDPTYPKERLTQMLSDSQTSLLLTTDNLAIALPEHPLNVVYLDTNWSIIAQQSLENPVTEATPKNLAYVIYTSGSTGQPKGVACTHQGVTNLLADFQIKQPLAQGNRCSLWTSISFDVSVYEIFSALLVGGELHLTSESMRYEAITLFEWLQSQQIHSAYIPPFMLKDLADWLQKKPRKLALKRLLVGVEPIAEQLLQSISQLVPGLQIINGYGPSEATICATLYTVSSPSTCHQNTPIGRPVQNTEIYLLDAYLQPVPLNVPGELYIGSVGLASGYLNNSLLTAQKFISNPFKDTISGCCDSRLYKTGDLGRYLSDGNIEFLGRIDNQVKLRGLRIELGEIEAVLSKHPQVRQVVVILREDTDFPRLVAYIVPHKQAQNLVGELRNFLTAHLPNYMVPSAFLILEALPLFPNGKVNKQGLPAPDTSRPELDKAFVAPRTSAEITLCEIWAEFLNVTQVGINDNFFELGGDSIIAIQIIAKANQAGLKLTTKQLFQHQTIAQLANVAVLKQTIQIEQGLITGAVSLTPIQHWFFEQNFLNPHHWNQTIALEMPQALDLDLLEQALQHLLLHHDALRLRFEKTEFGWQQILVGSDITAALARFDFSRLPKIEQEQAFQDSTAELQTSLNLSDGSIVRFAVYDFGTEQPRRLLLIIHHLAVDTFSWRVLLEDLQTAYQQLNQGKNLELPAKTNSFKYWSEHLHEYAQSVNLQKERDYWLTQCQQQTLPVDFPDGENIVASQRNIAIALSLEQTQALLQKVPQAYNTQINDVLLTALVQAFAQWTGTGSLLIALESHGREEIFADLDLSRTVGWFTSIFPVLLDLGKTTHPGEALKTIKEQLRAIPDGGIGYGILRYLNQDNGLQNYPEPEVVFNYLGQFDQTFSNSSLFRLVQNSSGLMSSPHNKRSSLLEINGLVVNNQLQFDWTFSENIHRYSTIENLAQEFVKALTGIITHCQSTQEKNYTPSDFPELDLSQKGLDNFLAKLNRKGKSKVI</sequence>
<dbReference type="NCBIfam" id="TIGR01733">
    <property type="entry name" value="AA-adenyl-dom"/>
    <property type="match status" value="1"/>
</dbReference>
<dbReference type="Pfam" id="PF00501">
    <property type="entry name" value="AMP-binding"/>
    <property type="match status" value="1"/>
</dbReference>
<dbReference type="InterPro" id="IPR006162">
    <property type="entry name" value="Ppantetheine_attach_site"/>
</dbReference>
<dbReference type="InterPro" id="IPR020845">
    <property type="entry name" value="AMP-binding_CS"/>
</dbReference>
<dbReference type="PROSITE" id="PS00455">
    <property type="entry name" value="AMP_BINDING"/>
    <property type="match status" value="1"/>
</dbReference>
<dbReference type="InterPro" id="IPR036736">
    <property type="entry name" value="ACP-like_sf"/>
</dbReference>
<dbReference type="PROSITE" id="PS50075">
    <property type="entry name" value="CARRIER"/>
    <property type="match status" value="1"/>
</dbReference>
<dbReference type="Pfam" id="PF18563">
    <property type="entry name" value="TubC_N"/>
    <property type="match status" value="1"/>
</dbReference>
<dbReference type="InterPro" id="IPR001242">
    <property type="entry name" value="Condensation_dom"/>
</dbReference>
<dbReference type="PANTHER" id="PTHR45398">
    <property type="match status" value="1"/>
</dbReference>
<dbReference type="Gene3D" id="3.30.559.30">
    <property type="entry name" value="Nonribosomal peptide synthetase, condensation domain"/>
    <property type="match status" value="2"/>
</dbReference>
<evidence type="ECO:0000256" key="3">
    <source>
        <dbReference type="ARBA" id="ARBA00022553"/>
    </source>
</evidence>
<dbReference type="EMBL" id="JAOWRF010000353">
    <property type="protein sequence ID" value="MCV3216659.1"/>
    <property type="molecule type" value="Genomic_DNA"/>
</dbReference>
<protein>
    <submittedName>
        <fullName evidence="6">Amino acid adenylation domain-containing protein</fullName>
    </submittedName>
</protein>
<dbReference type="InterPro" id="IPR041464">
    <property type="entry name" value="TubC_N"/>
</dbReference>
<dbReference type="Gene3D" id="2.30.38.10">
    <property type="entry name" value="Luciferase, Domain 3"/>
    <property type="match status" value="1"/>
</dbReference>
<dbReference type="PANTHER" id="PTHR45398:SF1">
    <property type="entry name" value="ENZYME, PUTATIVE (JCVI)-RELATED"/>
    <property type="match status" value="1"/>
</dbReference>
<dbReference type="InterPro" id="IPR023213">
    <property type="entry name" value="CAT-like_dom_sf"/>
</dbReference>
<comment type="caution">
    <text evidence="6">The sequence shown here is derived from an EMBL/GenBank/DDBJ whole genome shotgun (WGS) entry which is preliminary data.</text>
</comment>
<dbReference type="SUPFAM" id="SSF56801">
    <property type="entry name" value="Acetyl-CoA synthetase-like"/>
    <property type="match status" value="1"/>
</dbReference>
<dbReference type="InterPro" id="IPR009081">
    <property type="entry name" value="PP-bd_ACP"/>
</dbReference>
<dbReference type="CDD" id="cd19534">
    <property type="entry name" value="E_NRPS"/>
    <property type="match status" value="1"/>
</dbReference>
<evidence type="ECO:0000256" key="1">
    <source>
        <dbReference type="ARBA" id="ARBA00001957"/>
    </source>
</evidence>
<name>A0ABT3B5L0_9CYAN</name>
<dbReference type="Gene3D" id="1.10.1200.10">
    <property type="entry name" value="ACP-like"/>
    <property type="match status" value="1"/>
</dbReference>
<dbReference type="CDD" id="cd05930">
    <property type="entry name" value="A_NRPS"/>
    <property type="match status" value="1"/>
</dbReference>
<dbReference type="Gene3D" id="1.10.10.1830">
    <property type="entry name" value="Non-ribosomal peptide synthase, adenylation domain"/>
    <property type="match status" value="1"/>
</dbReference>
<dbReference type="Pfam" id="PF13193">
    <property type="entry name" value="AMP-binding_C"/>
    <property type="match status" value="1"/>
</dbReference>
<evidence type="ECO:0000259" key="5">
    <source>
        <dbReference type="PROSITE" id="PS50075"/>
    </source>
</evidence>
<accession>A0ABT3B5L0</accession>
<dbReference type="Gene3D" id="3.30.559.10">
    <property type="entry name" value="Chloramphenicol acetyltransferase-like domain"/>
    <property type="match status" value="2"/>
</dbReference>
<dbReference type="NCBIfam" id="TIGR01720">
    <property type="entry name" value="NRPS-para261"/>
    <property type="match status" value="1"/>
</dbReference>
<dbReference type="InterPro" id="IPR045851">
    <property type="entry name" value="AMP-bd_C_sf"/>
</dbReference>
<dbReference type="PROSITE" id="PS00012">
    <property type="entry name" value="PHOSPHOPANTETHEINE"/>
    <property type="match status" value="1"/>
</dbReference>
<keyword evidence="7" id="KW-1185">Reference proteome</keyword>
<dbReference type="CDD" id="cd19531">
    <property type="entry name" value="LCL_NRPS-like"/>
    <property type="match status" value="1"/>
</dbReference>
<dbReference type="Pfam" id="PF00668">
    <property type="entry name" value="Condensation"/>
    <property type="match status" value="2"/>
</dbReference>
<dbReference type="Proteomes" id="UP001526143">
    <property type="component" value="Unassembled WGS sequence"/>
</dbReference>
<organism evidence="6 7">
    <name type="scientific">Plectonema radiosum NIES-515</name>
    <dbReference type="NCBI Taxonomy" id="2986073"/>
    <lineage>
        <taxon>Bacteria</taxon>
        <taxon>Bacillati</taxon>
        <taxon>Cyanobacteriota</taxon>
        <taxon>Cyanophyceae</taxon>
        <taxon>Oscillatoriophycideae</taxon>
        <taxon>Oscillatoriales</taxon>
        <taxon>Microcoleaceae</taxon>
        <taxon>Plectonema</taxon>
    </lineage>
</organism>
<dbReference type="InterPro" id="IPR044894">
    <property type="entry name" value="TubC_N_sf"/>
</dbReference>
<dbReference type="InterPro" id="IPR010071">
    <property type="entry name" value="AA_adenyl_dom"/>
</dbReference>
<proteinExistence type="predicted"/>
<keyword evidence="2" id="KW-0596">Phosphopantetheine</keyword>
<dbReference type="InterPro" id="IPR000873">
    <property type="entry name" value="AMP-dep_synth/lig_dom"/>
</dbReference>
<evidence type="ECO:0000313" key="7">
    <source>
        <dbReference type="Proteomes" id="UP001526143"/>
    </source>
</evidence>
<dbReference type="InterPro" id="IPR025110">
    <property type="entry name" value="AMP-bd_C"/>
</dbReference>
<dbReference type="SUPFAM" id="SSF47336">
    <property type="entry name" value="ACP-like"/>
    <property type="match status" value="1"/>
</dbReference>
<reference evidence="6 7" key="1">
    <citation type="submission" date="2022-10" db="EMBL/GenBank/DDBJ databases">
        <title>Identification of biosynthetic pathway for the production of the potent trypsin inhibitor radiosumin.</title>
        <authorList>
            <person name="Fewer D.P."/>
            <person name="Delbaje E."/>
            <person name="Ouyang X."/>
            <person name="Agostino P.D."/>
            <person name="Wahlsten M."/>
            <person name="Jokela J."/>
            <person name="Permi P."/>
            <person name="Haapaniemi E."/>
            <person name="Koistinen H."/>
        </authorList>
    </citation>
    <scope>NUCLEOTIDE SEQUENCE [LARGE SCALE GENOMIC DNA]</scope>
    <source>
        <strain evidence="6 7">NIES-515</strain>
    </source>
</reference>
<comment type="cofactor">
    <cofactor evidence="1">
        <name>pantetheine 4'-phosphate</name>
        <dbReference type="ChEBI" id="CHEBI:47942"/>
    </cofactor>
</comment>